<dbReference type="Proteomes" id="UP000233140">
    <property type="component" value="Unassembled WGS sequence"/>
</dbReference>
<dbReference type="Ensembl" id="ENSMLET00000025290.1">
    <property type="protein sequence ID" value="ENSMLEP00000005150.1"/>
    <property type="gene ID" value="ENSMLEG00000023190.1"/>
</dbReference>
<evidence type="ECO:0000313" key="1">
    <source>
        <dbReference type="Ensembl" id="ENSMLEP00000005150.1"/>
    </source>
</evidence>
<evidence type="ECO:0000313" key="2">
    <source>
        <dbReference type="Proteomes" id="UP000233140"/>
    </source>
</evidence>
<keyword evidence="2" id="KW-1185">Reference proteome</keyword>
<dbReference type="AlphaFoldDB" id="A0A2K5XPE3"/>
<protein>
    <submittedName>
        <fullName evidence="1">Uncharacterized protein</fullName>
    </submittedName>
</protein>
<proteinExistence type="predicted"/>
<organism evidence="1 2">
    <name type="scientific">Mandrillus leucophaeus</name>
    <name type="common">Drill</name>
    <name type="synonym">Papio leucophaeus</name>
    <dbReference type="NCBI Taxonomy" id="9568"/>
    <lineage>
        <taxon>Eukaryota</taxon>
        <taxon>Metazoa</taxon>
        <taxon>Chordata</taxon>
        <taxon>Craniata</taxon>
        <taxon>Vertebrata</taxon>
        <taxon>Euteleostomi</taxon>
        <taxon>Mammalia</taxon>
        <taxon>Eutheria</taxon>
        <taxon>Euarchontoglires</taxon>
        <taxon>Primates</taxon>
        <taxon>Haplorrhini</taxon>
        <taxon>Catarrhini</taxon>
        <taxon>Cercopithecidae</taxon>
        <taxon>Cercopithecinae</taxon>
        <taxon>Mandrillus</taxon>
    </lineage>
</organism>
<dbReference type="OMA" id="YLLPCTR"/>
<reference evidence="1" key="2">
    <citation type="submission" date="2025-09" db="UniProtKB">
        <authorList>
            <consortium name="Ensembl"/>
        </authorList>
    </citation>
    <scope>IDENTIFICATION</scope>
</reference>
<name>A0A2K5XPE3_MANLE</name>
<dbReference type="GeneTree" id="ENSGT00910000147632"/>
<sequence>IVRGLFSPGVTGDRAGDKKVQKSRNKFLGWKVTFVLPLSNSHFSCCNSYLLPCTRATNYKH</sequence>
<reference evidence="1" key="1">
    <citation type="submission" date="2025-08" db="UniProtKB">
        <authorList>
            <consortium name="Ensembl"/>
        </authorList>
    </citation>
    <scope>IDENTIFICATION</scope>
</reference>
<accession>A0A2K5XPE3</accession>